<organism evidence="2 4">
    <name type="scientific">Punica granatum</name>
    <name type="common">Pomegranate</name>
    <dbReference type="NCBI Taxonomy" id="22663"/>
    <lineage>
        <taxon>Eukaryota</taxon>
        <taxon>Viridiplantae</taxon>
        <taxon>Streptophyta</taxon>
        <taxon>Embryophyta</taxon>
        <taxon>Tracheophyta</taxon>
        <taxon>Spermatophyta</taxon>
        <taxon>Magnoliopsida</taxon>
        <taxon>eudicotyledons</taxon>
        <taxon>Gunneridae</taxon>
        <taxon>Pentapetalae</taxon>
        <taxon>rosids</taxon>
        <taxon>malvids</taxon>
        <taxon>Myrtales</taxon>
        <taxon>Lythraceae</taxon>
        <taxon>Punica</taxon>
    </lineage>
</organism>
<feature type="region of interest" description="Disordered" evidence="1">
    <location>
        <begin position="25"/>
        <end position="67"/>
    </location>
</feature>
<evidence type="ECO:0000313" key="5">
    <source>
        <dbReference type="Proteomes" id="UP000233551"/>
    </source>
</evidence>
<evidence type="ECO:0000256" key="1">
    <source>
        <dbReference type="SAM" id="MobiDB-lite"/>
    </source>
</evidence>
<dbReference type="AlphaFoldDB" id="A0A218XSU7"/>
<comment type="caution">
    <text evidence="2">The sequence shown here is derived from an EMBL/GenBank/DDBJ whole genome shotgun (WGS) entry which is preliminary data.</text>
</comment>
<reference evidence="3 5" key="3">
    <citation type="submission" date="2017-11" db="EMBL/GenBank/DDBJ databases">
        <title>De-novo sequencing of pomegranate (Punica granatum L.) genome.</title>
        <authorList>
            <person name="Akparov Z."/>
            <person name="Amiraslanov A."/>
            <person name="Hajiyeva S."/>
            <person name="Abbasov M."/>
            <person name="Kaur K."/>
            <person name="Hamwieh A."/>
            <person name="Solovyev V."/>
            <person name="Salamov A."/>
            <person name="Braich B."/>
            <person name="Kosarev P."/>
            <person name="Mahmoud A."/>
            <person name="Hajiyev E."/>
            <person name="Babayeva S."/>
            <person name="Izzatullayeva V."/>
            <person name="Mammadov A."/>
            <person name="Mammadov A."/>
            <person name="Sharifova S."/>
            <person name="Ojaghi J."/>
            <person name="Eynullazada K."/>
            <person name="Bayramov B."/>
            <person name="Abdulazimova A."/>
            <person name="Shahmuradov I."/>
        </authorList>
    </citation>
    <scope>NUCLEOTIDE SEQUENCE [LARGE SCALE GENOMIC DNA]</scope>
    <source>
        <strain evidence="3">AG2017</strain>
        <strain evidence="5">cv. AG2017</strain>
        <tissue evidence="3">Leaf</tissue>
    </source>
</reference>
<sequence>MRHKPMLSPQGQGQVDARREFGINNRSCKCPSSVNETSDDKESSGDRTLTGAMCSSNGSSNVAASSC</sequence>
<dbReference type="EMBL" id="MTKT01000799">
    <property type="protein sequence ID" value="OWM88014.1"/>
    <property type="molecule type" value="Genomic_DNA"/>
</dbReference>
<name>A0A218XSU7_PUNGR</name>
<feature type="compositionally biased region" description="Polar residues" evidence="1">
    <location>
        <begin position="25"/>
        <end position="36"/>
    </location>
</feature>
<reference evidence="2" key="2">
    <citation type="submission" date="2017-06" db="EMBL/GenBank/DDBJ databases">
        <title>The pomegranate genome and the genomics of punicalagin biosynthesis.</title>
        <authorList>
            <person name="Xu C."/>
        </authorList>
    </citation>
    <scope>NUCLEOTIDE SEQUENCE [LARGE SCALE GENOMIC DNA]</scope>
    <source>
        <tissue evidence="2">Fresh leaf</tissue>
    </source>
</reference>
<feature type="region of interest" description="Disordered" evidence="1">
    <location>
        <begin position="1"/>
        <end position="20"/>
    </location>
</feature>
<gene>
    <name evidence="2" type="ORF">CDL15_Pgr016587</name>
    <name evidence="3" type="ORF">CRG98_016934</name>
</gene>
<evidence type="ECO:0000313" key="3">
    <source>
        <dbReference type="EMBL" id="PKI62663.1"/>
    </source>
</evidence>
<keyword evidence="5" id="KW-1185">Reference proteome</keyword>
<accession>A0A218XSU7</accession>
<evidence type="ECO:0000313" key="4">
    <source>
        <dbReference type="Proteomes" id="UP000197138"/>
    </source>
</evidence>
<dbReference type="Proteomes" id="UP000233551">
    <property type="component" value="Unassembled WGS sequence"/>
</dbReference>
<proteinExistence type="predicted"/>
<dbReference type="EMBL" id="PGOL01000953">
    <property type="protein sequence ID" value="PKI62663.1"/>
    <property type="molecule type" value="Genomic_DNA"/>
</dbReference>
<feature type="compositionally biased region" description="Low complexity" evidence="1">
    <location>
        <begin position="55"/>
        <end position="67"/>
    </location>
</feature>
<dbReference type="Proteomes" id="UP000197138">
    <property type="component" value="Unassembled WGS sequence"/>
</dbReference>
<protein>
    <submittedName>
        <fullName evidence="2">Uncharacterized protein</fullName>
    </submittedName>
</protein>
<evidence type="ECO:0000313" key="2">
    <source>
        <dbReference type="EMBL" id="OWM88014.1"/>
    </source>
</evidence>
<reference evidence="4" key="1">
    <citation type="journal article" date="2017" name="Plant J.">
        <title>The pomegranate (Punica granatum L.) genome and the genomics of punicalagin biosynthesis.</title>
        <authorList>
            <person name="Qin G."/>
            <person name="Xu C."/>
            <person name="Ming R."/>
            <person name="Tang H."/>
            <person name="Guyot R."/>
            <person name="Kramer E.M."/>
            <person name="Hu Y."/>
            <person name="Yi X."/>
            <person name="Qi Y."/>
            <person name="Xu X."/>
            <person name="Gao Z."/>
            <person name="Pan H."/>
            <person name="Jian J."/>
            <person name="Tian Y."/>
            <person name="Yue Z."/>
            <person name="Xu Y."/>
        </authorList>
    </citation>
    <scope>NUCLEOTIDE SEQUENCE [LARGE SCALE GENOMIC DNA]</scope>
    <source>
        <strain evidence="4">cv. Dabenzi</strain>
    </source>
</reference>